<dbReference type="PANTHER" id="PTHR30055:SF237">
    <property type="entry name" value="TRANSCRIPTIONAL REPRESSOR MCE3R"/>
    <property type="match status" value="1"/>
</dbReference>
<dbReference type="PRINTS" id="PR00455">
    <property type="entry name" value="HTHTETR"/>
</dbReference>
<dbReference type="Gene3D" id="1.10.10.60">
    <property type="entry name" value="Homeodomain-like"/>
    <property type="match status" value="1"/>
</dbReference>
<dbReference type="SUPFAM" id="SSF46689">
    <property type="entry name" value="Homeodomain-like"/>
    <property type="match status" value="1"/>
</dbReference>
<evidence type="ECO:0000256" key="2">
    <source>
        <dbReference type="PROSITE-ProRule" id="PRU00335"/>
    </source>
</evidence>
<accession>A0AAU4K501</accession>
<feature type="DNA-binding region" description="H-T-H motif" evidence="2">
    <location>
        <begin position="43"/>
        <end position="62"/>
    </location>
</feature>
<dbReference type="EMBL" id="CP108021">
    <property type="protein sequence ID" value="WUM21141.1"/>
    <property type="molecule type" value="Genomic_DNA"/>
</dbReference>
<sequence length="200" mass="22004">MSAVVGNGRSEPTARDVAKAARRAEILRAAAHLMARRGYAAVRLEDIGAEVGISGPAMYRHFDGKHDLLAQLLIDVSRRLLDGGRAARAAPGAAEVLGALIDRHVDFAVSEPDLIEVQFRDLSSLDTDARHLVRRLQREYVDIWADVLVEHLEVPRDEARTRAHAVFGLINSSPRLRDVPTPRVRDLLVAMARAAAEQRS</sequence>
<dbReference type="InterPro" id="IPR009057">
    <property type="entry name" value="Homeodomain-like_sf"/>
</dbReference>
<keyword evidence="5" id="KW-1185">Reference proteome</keyword>
<evidence type="ECO:0000256" key="1">
    <source>
        <dbReference type="ARBA" id="ARBA00023125"/>
    </source>
</evidence>
<reference evidence="4 5" key="1">
    <citation type="submission" date="2022-10" db="EMBL/GenBank/DDBJ databases">
        <title>The complete genomes of actinobacterial strains from the NBC collection.</title>
        <authorList>
            <person name="Joergensen T.S."/>
            <person name="Alvarez Arevalo M."/>
            <person name="Sterndorff E.B."/>
            <person name="Faurdal D."/>
            <person name="Vuksanovic O."/>
            <person name="Mourched A.-S."/>
            <person name="Charusanti P."/>
            <person name="Shaw S."/>
            <person name="Blin K."/>
            <person name="Weber T."/>
        </authorList>
    </citation>
    <scope>NUCLEOTIDE SEQUENCE [LARGE SCALE GENOMIC DNA]</scope>
    <source>
        <strain evidence="4 5">NBC_00319</strain>
    </source>
</reference>
<dbReference type="Proteomes" id="UP001432128">
    <property type="component" value="Chromosome"/>
</dbReference>
<dbReference type="InterPro" id="IPR050109">
    <property type="entry name" value="HTH-type_TetR-like_transc_reg"/>
</dbReference>
<organism evidence="4 5">
    <name type="scientific">Williamsia herbipolensis</name>
    <dbReference type="NCBI Taxonomy" id="1603258"/>
    <lineage>
        <taxon>Bacteria</taxon>
        <taxon>Bacillati</taxon>
        <taxon>Actinomycetota</taxon>
        <taxon>Actinomycetes</taxon>
        <taxon>Mycobacteriales</taxon>
        <taxon>Nocardiaceae</taxon>
        <taxon>Williamsia</taxon>
    </lineage>
</organism>
<dbReference type="GO" id="GO:0003700">
    <property type="term" value="F:DNA-binding transcription factor activity"/>
    <property type="evidence" value="ECO:0007669"/>
    <property type="project" value="TreeGrafter"/>
</dbReference>
<dbReference type="KEGG" id="whr:OG579_04870"/>
<dbReference type="Gene3D" id="1.10.357.10">
    <property type="entry name" value="Tetracycline Repressor, domain 2"/>
    <property type="match status" value="1"/>
</dbReference>
<dbReference type="InterPro" id="IPR041490">
    <property type="entry name" value="KstR2_TetR_C"/>
</dbReference>
<dbReference type="RefSeq" id="WP_045823156.1">
    <property type="nucleotide sequence ID" value="NZ_CP108021.1"/>
</dbReference>
<dbReference type="InterPro" id="IPR001647">
    <property type="entry name" value="HTH_TetR"/>
</dbReference>
<keyword evidence="1 2" id="KW-0238">DNA-binding</keyword>
<name>A0AAU4K501_9NOCA</name>
<protein>
    <submittedName>
        <fullName evidence="4">TetR/AcrR family transcriptional regulator</fullName>
    </submittedName>
</protein>
<proteinExistence type="predicted"/>
<gene>
    <name evidence="4" type="ORF">OG579_04870</name>
</gene>
<dbReference type="GO" id="GO:0000976">
    <property type="term" value="F:transcription cis-regulatory region binding"/>
    <property type="evidence" value="ECO:0007669"/>
    <property type="project" value="TreeGrafter"/>
</dbReference>
<dbReference type="Pfam" id="PF17932">
    <property type="entry name" value="TetR_C_24"/>
    <property type="match status" value="1"/>
</dbReference>
<dbReference type="AlphaFoldDB" id="A0AAU4K501"/>
<dbReference type="InterPro" id="IPR036271">
    <property type="entry name" value="Tet_transcr_reg_TetR-rel_C_sf"/>
</dbReference>
<evidence type="ECO:0000313" key="4">
    <source>
        <dbReference type="EMBL" id="WUM21141.1"/>
    </source>
</evidence>
<feature type="domain" description="HTH tetR-type" evidence="3">
    <location>
        <begin position="20"/>
        <end position="80"/>
    </location>
</feature>
<dbReference type="Pfam" id="PF00440">
    <property type="entry name" value="TetR_N"/>
    <property type="match status" value="1"/>
</dbReference>
<dbReference type="PROSITE" id="PS50977">
    <property type="entry name" value="HTH_TETR_2"/>
    <property type="match status" value="1"/>
</dbReference>
<evidence type="ECO:0000259" key="3">
    <source>
        <dbReference type="PROSITE" id="PS50977"/>
    </source>
</evidence>
<dbReference type="SUPFAM" id="SSF48498">
    <property type="entry name" value="Tetracyclin repressor-like, C-terminal domain"/>
    <property type="match status" value="1"/>
</dbReference>
<evidence type="ECO:0000313" key="5">
    <source>
        <dbReference type="Proteomes" id="UP001432128"/>
    </source>
</evidence>
<dbReference type="PANTHER" id="PTHR30055">
    <property type="entry name" value="HTH-TYPE TRANSCRIPTIONAL REGULATOR RUTR"/>
    <property type="match status" value="1"/>
</dbReference>